<accession>A0A1V9G2E6</accession>
<protein>
    <recommendedName>
        <fullName evidence="1">Restriction endonuclease type IV Mrr domain-containing protein</fullName>
    </recommendedName>
</protein>
<dbReference type="SUPFAM" id="SSF52980">
    <property type="entry name" value="Restriction endonuclease-like"/>
    <property type="match status" value="1"/>
</dbReference>
<dbReference type="AlphaFoldDB" id="A0A1V9G2E6"/>
<evidence type="ECO:0000313" key="3">
    <source>
        <dbReference type="Proteomes" id="UP000192276"/>
    </source>
</evidence>
<name>A0A1V9G2E6_9BACT</name>
<dbReference type="OrthoDB" id="9803736at2"/>
<dbReference type="STRING" id="550983.A4R26_16460"/>
<dbReference type="PANTHER" id="PTHR30015">
    <property type="entry name" value="MRR RESTRICTION SYSTEM PROTEIN"/>
    <property type="match status" value="1"/>
</dbReference>
<organism evidence="2 3">
    <name type="scientific">Niastella populi</name>
    <dbReference type="NCBI Taxonomy" id="550983"/>
    <lineage>
        <taxon>Bacteria</taxon>
        <taxon>Pseudomonadati</taxon>
        <taxon>Bacteroidota</taxon>
        <taxon>Chitinophagia</taxon>
        <taxon>Chitinophagales</taxon>
        <taxon>Chitinophagaceae</taxon>
        <taxon>Niastella</taxon>
    </lineage>
</organism>
<dbReference type="InterPro" id="IPR052906">
    <property type="entry name" value="Type_IV_Methyl-Rstrct_Enzyme"/>
</dbReference>
<dbReference type="InterPro" id="IPR011335">
    <property type="entry name" value="Restrct_endonuc-II-like"/>
</dbReference>
<keyword evidence="3" id="KW-1185">Reference proteome</keyword>
<dbReference type="EMBL" id="LWBP01000089">
    <property type="protein sequence ID" value="OQP64636.1"/>
    <property type="molecule type" value="Genomic_DNA"/>
</dbReference>
<dbReference type="InterPro" id="IPR011856">
    <property type="entry name" value="tRNA_endonuc-like_dom_sf"/>
</dbReference>
<reference evidence="3" key="1">
    <citation type="submission" date="2016-04" db="EMBL/GenBank/DDBJ databases">
        <authorList>
            <person name="Chen L."/>
            <person name="Zhuang W."/>
            <person name="Wang G."/>
        </authorList>
    </citation>
    <scope>NUCLEOTIDE SEQUENCE [LARGE SCALE GENOMIC DNA]</scope>
    <source>
        <strain evidence="3">208</strain>
    </source>
</reference>
<dbReference type="PANTHER" id="PTHR30015:SF7">
    <property type="entry name" value="TYPE IV METHYL-DIRECTED RESTRICTION ENZYME ECOKMRR"/>
    <property type="match status" value="1"/>
</dbReference>
<dbReference type="InterPro" id="IPR007560">
    <property type="entry name" value="Restrct_endonuc_IV_Mrr"/>
</dbReference>
<dbReference type="GO" id="GO:0015666">
    <property type="term" value="F:restriction endodeoxyribonuclease activity"/>
    <property type="evidence" value="ECO:0007669"/>
    <property type="project" value="TreeGrafter"/>
</dbReference>
<dbReference type="Gene3D" id="3.40.1350.10">
    <property type="match status" value="1"/>
</dbReference>
<gene>
    <name evidence="2" type="ORF">A4R26_16460</name>
</gene>
<dbReference type="RefSeq" id="WP_081163627.1">
    <property type="nucleotide sequence ID" value="NZ_LWBP01000089.1"/>
</dbReference>
<feature type="domain" description="Restriction endonuclease type IV Mrr" evidence="1">
    <location>
        <begin position="28"/>
        <end position="115"/>
    </location>
</feature>
<evidence type="ECO:0000259" key="1">
    <source>
        <dbReference type="Pfam" id="PF04471"/>
    </source>
</evidence>
<dbReference type="GO" id="GO:0003677">
    <property type="term" value="F:DNA binding"/>
    <property type="evidence" value="ECO:0007669"/>
    <property type="project" value="InterPro"/>
</dbReference>
<comment type="caution">
    <text evidence="2">The sequence shown here is derived from an EMBL/GenBank/DDBJ whole genome shotgun (WGS) entry which is preliminary data.</text>
</comment>
<dbReference type="GO" id="GO:0009307">
    <property type="term" value="P:DNA restriction-modification system"/>
    <property type="evidence" value="ECO:0007669"/>
    <property type="project" value="InterPro"/>
</dbReference>
<sequence length="125" mass="14379">MIYTANMCPGLESLHPSYQLFMASACQKFDNGYDIIALMNIKMQNPLKFLVECKRYSKKKVGIEIIRGFIEVISSEKANRGIIVTTSYFTKGALKKPQQMPHLLELPNKDKVIEWVNDYFKSPQL</sequence>
<evidence type="ECO:0000313" key="2">
    <source>
        <dbReference type="EMBL" id="OQP64636.1"/>
    </source>
</evidence>
<proteinExistence type="predicted"/>
<dbReference type="Proteomes" id="UP000192276">
    <property type="component" value="Unassembled WGS sequence"/>
</dbReference>
<dbReference type="Pfam" id="PF04471">
    <property type="entry name" value="Mrr_cat"/>
    <property type="match status" value="1"/>
</dbReference>